<dbReference type="OrthoDB" id="5294637at2"/>
<dbReference type="Proteomes" id="UP000199290">
    <property type="component" value="Unassembled WGS sequence"/>
</dbReference>
<keyword evidence="7" id="KW-0813">Transport</keyword>
<keyword evidence="6 8" id="KW-0472">Membrane</keyword>
<evidence type="ECO:0000256" key="8">
    <source>
        <dbReference type="SAM" id="Phobius"/>
    </source>
</evidence>
<evidence type="ECO:0000256" key="3">
    <source>
        <dbReference type="ARBA" id="ARBA00022475"/>
    </source>
</evidence>
<evidence type="ECO:0000313" key="10">
    <source>
        <dbReference type="Proteomes" id="UP000199290"/>
    </source>
</evidence>
<dbReference type="GO" id="GO:0015031">
    <property type="term" value="P:protein transport"/>
    <property type="evidence" value="ECO:0007669"/>
    <property type="project" value="UniProtKB-KW"/>
</dbReference>
<sequence>MKTSRKARRIQRHYSRMHKPGGLNLVSLMDIFTILVFFLMVNSSDVKVLQNTADVPLPESTARQEAVENLTVRVTGESILVQGKEVARLEGIETGDTHISGLSEELAWRRARWAEVPEEGLAVTIMAGRDTDYRLLRKVMQTCVDEQYRQVRLAVESVDVAEGPKEGPHNG</sequence>
<keyword evidence="5 8" id="KW-1133">Transmembrane helix</keyword>
<comment type="subcellular location">
    <subcellularLocation>
        <location evidence="1">Cell membrane</location>
        <topology evidence="1">Single-pass membrane protein</topology>
    </subcellularLocation>
    <subcellularLocation>
        <location evidence="7">Cell membrane</location>
        <topology evidence="7">Single-pass type II membrane protein</topology>
    </subcellularLocation>
</comment>
<gene>
    <name evidence="9" type="ORF">SAMN04488073_0491</name>
</gene>
<keyword evidence="3" id="KW-1003">Cell membrane</keyword>
<reference evidence="10" key="1">
    <citation type="submission" date="2016-10" db="EMBL/GenBank/DDBJ databases">
        <authorList>
            <person name="Varghese N."/>
            <person name="Submissions S."/>
        </authorList>
    </citation>
    <scope>NUCLEOTIDE SEQUENCE [LARGE SCALE GENOMIC DNA]</scope>
    <source>
        <strain evidence="10">CGMCC 1.6294</strain>
    </source>
</reference>
<dbReference type="GO" id="GO:0022857">
    <property type="term" value="F:transmembrane transporter activity"/>
    <property type="evidence" value="ECO:0007669"/>
    <property type="project" value="InterPro"/>
</dbReference>
<evidence type="ECO:0000256" key="6">
    <source>
        <dbReference type="ARBA" id="ARBA00023136"/>
    </source>
</evidence>
<dbReference type="EMBL" id="FOYV01000001">
    <property type="protein sequence ID" value="SFR40074.1"/>
    <property type="molecule type" value="Genomic_DNA"/>
</dbReference>
<comment type="similarity">
    <text evidence="2 7">Belongs to the ExbD/TolR family.</text>
</comment>
<dbReference type="RefSeq" id="WP_091985602.1">
    <property type="nucleotide sequence ID" value="NZ_FOYV01000001.1"/>
</dbReference>
<dbReference type="InterPro" id="IPR003400">
    <property type="entry name" value="ExbD"/>
</dbReference>
<feature type="transmembrane region" description="Helical" evidence="8">
    <location>
        <begin position="21"/>
        <end position="41"/>
    </location>
</feature>
<evidence type="ECO:0000256" key="2">
    <source>
        <dbReference type="ARBA" id="ARBA00005811"/>
    </source>
</evidence>
<protein>
    <submittedName>
        <fullName evidence="9">Biopolymer transport protein ExbD</fullName>
    </submittedName>
</protein>
<keyword evidence="4 7" id="KW-0812">Transmembrane</keyword>
<evidence type="ECO:0000256" key="7">
    <source>
        <dbReference type="RuleBase" id="RU003879"/>
    </source>
</evidence>
<evidence type="ECO:0000256" key="4">
    <source>
        <dbReference type="ARBA" id="ARBA00022692"/>
    </source>
</evidence>
<proteinExistence type="inferred from homology"/>
<accession>A0A1I6GCY8</accession>
<evidence type="ECO:0000313" key="9">
    <source>
        <dbReference type="EMBL" id="SFR40074.1"/>
    </source>
</evidence>
<organism evidence="9 10">
    <name type="scientific">Marinobacter gudaonensis</name>
    <dbReference type="NCBI Taxonomy" id="375760"/>
    <lineage>
        <taxon>Bacteria</taxon>
        <taxon>Pseudomonadati</taxon>
        <taxon>Pseudomonadota</taxon>
        <taxon>Gammaproteobacteria</taxon>
        <taxon>Pseudomonadales</taxon>
        <taxon>Marinobacteraceae</taxon>
        <taxon>Marinobacter</taxon>
    </lineage>
</organism>
<keyword evidence="10" id="KW-1185">Reference proteome</keyword>
<evidence type="ECO:0000256" key="1">
    <source>
        <dbReference type="ARBA" id="ARBA00004162"/>
    </source>
</evidence>
<dbReference type="Pfam" id="PF02472">
    <property type="entry name" value="ExbD"/>
    <property type="match status" value="1"/>
</dbReference>
<dbReference type="GO" id="GO:0005886">
    <property type="term" value="C:plasma membrane"/>
    <property type="evidence" value="ECO:0007669"/>
    <property type="project" value="UniProtKB-SubCell"/>
</dbReference>
<dbReference type="AlphaFoldDB" id="A0A1I6GCY8"/>
<keyword evidence="7" id="KW-0653">Protein transport</keyword>
<evidence type="ECO:0000256" key="5">
    <source>
        <dbReference type="ARBA" id="ARBA00022989"/>
    </source>
</evidence>
<dbReference type="STRING" id="375760.SAMN04488073_0491"/>
<name>A0A1I6GCY8_9GAMM</name>